<name>A0AB74VAU0_CLOBE</name>
<evidence type="ECO:0000256" key="1">
    <source>
        <dbReference type="SAM" id="Phobius"/>
    </source>
</evidence>
<feature type="transmembrane region" description="Helical" evidence="1">
    <location>
        <begin position="75"/>
        <end position="96"/>
    </location>
</feature>
<reference evidence="2" key="1">
    <citation type="submission" date="2021-04" db="EMBL/GenBank/DDBJ databases">
        <title>Complete genome sequence of the type strain Clostridium beijerinckii NRRL B-598.</title>
        <authorList>
            <person name="Sedlar K."/>
            <person name="Branska B."/>
            <person name="Bezdicek M."/>
            <person name="Nykrynova M."/>
            <person name="Lengerova M."/>
            <person name="Skutkova H."/>
            <person name="Patakova P."/>
        </authorList>
    </citation>
    <scope>NUCLEOTIDE SEQUENCE</scope>
    <source>
        <strain evidence="2">DSM 791</strain>
    </source>
</reference>
<keyword evidence="1" id="KW-1133">Transmembrane helix</keyword>
<dbReference type="GeneID" id="66346153"/>
<gene>
    <name evidence="2" type="ORF">KEC93_16480</name>
</gene>
<dbReference type="EMBL" id="CP073653">
    <property type="protein sequence ID" value="QUN33556.1"/>
    <property type="molecule type" value="Genomic_DNA"/>
</dbReference>
<sequence>MEMLKHSKVGIISFLVALMPIIYAVIITVEDILFPINSGYNMRLPTSIMISMFVIALIGLILGIIAIAQKGYKKILPICSVIISLLILSIPIILLVKASIDISNMKAT</sequence>
<protein>
    <submittedName>
        <fullName evidence="2">Uncharacterized protein</fullName>
    </submittedName>
</protein>
<dbReference type="RefSeq" id="WP_077868773.1">
    <property type="nucleotide sequence ID" value="NZ_BKAK01000134.1"/>
</dbReference>
<dbReference type="AlphaFoldDB" id="A0AB74VAU0"/>
<feature type="transmembrane region" description="Helical" evidence="1">
    <location>
        <begin position="48"/>
        <end position="68"/>
    </location>
</feature>
<evidence type="ECO:0000313" key="3">
    <source>
        <dbReference type="Proteomes" id="UP000679373"/>
    </source>
</evidence>
<keyword evidence="1" id="KW-0812">Transmembrane</keyword>
<organism evidence="2 3">
    <name type="scientific">Clostridium beijerinckii</name>
    <name type="common">Clostridium MP</name>
    <dbReference type="NCBI Taxonomy" id="1520"/>
    <lineage>
        <taxon>Bacteria</taxon>
        <taxon>Bacillati</taxon>
        <taxon>Bacillota</taxon>
        <taxon>Clostridia</taxon>
        <taxon>Eubacteriales</taxon>
        <taxon>Clostridiaceae</taxon>
        <taxon>Clostridium</taxon>
    </lineage>
</organism>
<keyword evidence="1" id="KW-0472">Membrane</keyword>
<evidence type="ECO:0000313" key="2">
    <source>
        <dbReference type="EMBL" id="QUN33556.1"/>
    </source>
</evidence>
<proteinExistence type="predicted"/>
<dbReference type="Proteomes" id="UP000679373">
    <property type="component" value="Chromosome"/>
</dbReference>
<keyword evidence="3" id="KW-1185">Reference proteome</keyword>
<accession>A0AB74VAU0</accession>